<dbReference type="STRING" id="1054147.F4QFL3"/>
<organism evidence="3 4">
    <name type="scientific">Cavenderia fasciculata</name>
    <name type="common">Slime mold</name>
    <name type="synonym">Dictyostelium fasciculatum</name>
    <dbReference type="NCBI Taxonomy" id="261658"/>
    <lineage>
        <taxon>Eukaryota</taxon>
        <taxon>Amoebozoa</taxon>
        <taxon>Evosea</taxon>
        <taxon>Eumycetozoa</taxon>
        <taxon>Dictyostelia</taxon>
        <taxon>Acytosteliales</taxon>
        <taxon>Cavenderiaceae</taxon>
        <taxon>Cavenderia</taxon>
    </lineage>
</organism>
<dbReference type="EMBL" id="GL883029">
    <property type="protein sequence ID" value="EGG13466.1"/>
    <property type="molecule type" value="Genomic_DNA"/>
</dbReference>
<dbReference type="AlphaFoldDB" id="F4QFL3"/>
<accession>F4QFL3</accession>
<comment type="similarity">
    <text evidence="1">Belongs to the band 7/mec-2 family.</text>
</comment>
<dbReference type="FunFam" id="3.30.479.30:FF:000004">
    <property type="entry name" value="Putative membrane protease family, stomatin"/>
    <property type="match status" value="1"/>
</dbReference>
<dbReference type="SMART" id="SM00244">
    <property type="entry name" value="PHB"/>
    <property type="match status" value="1"/>
</dbReference>
<evidence type="ECO:0000313" key="3">
    <source>
        <dbReference type="EMBL" id="EGG13466.1"/>
    </source>
</evidence>
<sequence>MLKRGFKLSNQLINKSTSRLATVSSSTSFTYNNNNNNNNDLTSTSSSSAFGKRSFFTVINQYENGVTFTLGRLTSVKGPGIRILIPMLQTMEIVDLRTTSIGLDRQEIITRDNISLVVDAVVYYKVIDPEKAVIKVVNHDKVISELAQVKIREILSQNTLDDVLHNREKFGSEIIERVRDISEEWGVVVERINLKDIKFEEGMVRAMAKKAEAERLREAKIISAESEVQTSQQILEAARMLECSPLAMRLRELDSLQQIAKESSNKIIFVPTSLFGSLHAAGELVKEIAKDKK</sequence>
<dbReference type="PRINTS" id="PR00721">
    <property type="entry name" value="STOMATIN"/>
</dbReference>
<reference evidence="4" key="1">
    <citation type="journal article" date="2011" name="Genome Res.">
        <title>Phylogeny-wide analysis of social amoeba genomes highlights ancient origins for complex intercellular communication.</title>
        <authorList>
            <person name="Heidel A.J."/>
            <person name="Lawal H.M."/>
            <person name="Felder M."/>
            <person name="Schilde C."/>
            <person name="Helps N.R."/>
            <person name="Tunggal B."/>
            <person name="Rivero F."/>
            <person name="John U."/>
            <person name="Schleicher M."/>
            <person name="Eichinger L."/>
            <person name="Platzer M."/>
            <person name="Noegel A.A."/>
            <person name="Schaap P."/>
            <person name="Gloeckner G."/>
        </authorList>
    </citation>
    <scope>NUCLEOTIDE SEQUENCE [LARGE SCALE GENOMIC DNA]</scope>
    <source>
        <strain evidence="4">SH3</strain>
    </source>
</reference>
<evidence type="ECO:0000259" key="2">
    <source>
        <dbReference type="SMART" id="SM00244"/>
    </source>
</evidence>
<dbReference type="InterPro" id="IPR001972">
    <property type="entry name" value="Stomatin_HflK_fam"/>
</dbReference>
<dbReference type="OMA" id="IQQMVRV"/>
<dbReference type="KEGG" id="dfa:DFA_11227"/>
<feature type="domain" description="Band 7" evidence="2">
    <location>
        <begin position="54"/>
        <end position="211"/>
    </location>
</feature>
<dbReference type="OrthoDB" id="2105077at2759"/>
<dbReference type="Gene3D" id="6.10.250.2090">
    <property type="match status" value="1"/>
</dbReference>
<dbReference type="InterPro" id="IPR001107">
    <property type="entry name" value="Band_7"/>
</dbReference>
<protein>
    <submittedName>
        <fullName evidence="3">Erythrocyte band 7 membrane like protein</fullName>
    </submittedName>
</protein>
<dbReference type="GO" id="GO:0098552">
    <property type="term" value="C:side of membrane"/>
    <property type="evidence" value="ECO:0007669"/>
    <property type="project" value="UniProtKB-ARBA"/>
</dbReference>
<dbReference type="Pfam" id="PF01145">
    <property type="entry name" value="Band_7"/>
    <property type="match status" value="1"/>
</dbReference>
<proteinExistence type="inferred from homology"/>
<dbReference type="InterPro" id="IPR043202">
    <property type="entry name" value="Band-7_stomatin-like"/>
</dbReference>
<evidence type="ECO:0000313" key="4">
    <source>
        <dbReference type="Proteomes" id="UP000007797"/>
    </source>
</evidence>
<name>F4QFL3_CACFS</name>
<keyword evidence="4" id="KW-1185">Reference proteome</keyword>
<dbReference type="InterPro" id="IPR036013">
    <property type="entry name" value="Band_7/SPFH_dom_sf"/>
</dbReference>
<dbReference type="Proteomes" id="UP000007797">
    <property type="component" value="Unassembled WGS sequence"/>
</dbReference>
<dbReference type="GO" id="GO:0005886">
    <property type="term" value="C:plasma membrane"/>
    <property type="evidence" value="ECO:0007669"/>
    <property type="project" value="InterPro"/>
</dbReference>
<evidence type="ECO:0000256" key="1">
    <source>
        <dbReference type="ARBA" id="ARBA00008164"/>
    </source>
</evidence>
<gene>
    <name evidence="3" type="ORF">DFA_11227</name>
</gene>
<dbReference type="PANTHER" id="PTHR10264:SF19">
    <property type="entry name" value="AT06885P-RELATED"/>
    <property type="match status" value="1"/>
</dbReference>
<dbReference type="PANTHER" id="PTHR10264">
    <property type="entry name" value="BAND 7 PROTEIN-RELATED"/>
    <property type="match status" value="1"/>
</dbReference>
<dbReference type="GeneID" id="14865471"/>
<dbReference type="SUPFAM" id="SSF117892">
    <property type="entry name" value="Band 7/SPFH domain"/>
    <property type="match status" value="1"/>
</dbReference>
<dbReference type="RefSeq" id="XP_004350170.1">
    <property type="nucleotide sequence ID" value="XM_004350120.1"/>
</dbReference>
<dbReference type="Gene3D" id="3.30.479.30">
    <property type="entry name" value="Band 7 domain"/>
    <property type="match status" value="1"/>
</dbReference>